<feature type="non-terminal residue" evidence="2">
    <location>
        <position position="465"/>
    </location>
</feature>
<accession>A0A7V5LJ99</accession>
<evidence type="ECO:0000256" key="1">
    <source>
        <dbReference type="ARBA" id="ARBA00022729"/>
    </source>
</evidence>
<dbReference type="Gene3D" id="1.10.1130.10">
    <property type="entry name" value="Flavocytochrome C3, Chain A"/>
    <property type="match status" value="1"/>
</dbReference>
<name>A0A7V5LJ99_CALAY</name>
<organism evidence="2">
    <name type="scientific">Caldithrix abyssi</name>
    <dbReference type="NCBI Taxonomy" id="187145"/>
    <lineage>
        <taxon>Bacteria</taxon>
        <taxon>Pseudomonadati</taxon>
        <taxon>Calditrichota</taxon>
        <taxon>Calditrichia</taxon>
        <taxon>Calditrichales</taxon>
        <taxon>Calditrichaceae</taxon>
        <taxon>Caldithrix</taxon>
    </lineage>
</organism>
<evidence type="ECO:0008006" key="3">
    <source>
        <dbReference type="Google" id="ProtNLM"/>
    </source>
</evidence>
<gene>
    <name evidence="2" type="ORF">ENL21_03185</name>
</gene>
<keyword evidence="1" id="KW-0732">Signal</keyword>
<dbReference type="PANTHER" id="PTHR35038">
    <property type="entry name" value="DISSIMILATORY SULFITE REDUCTASE SIRA"/>
    <property type="match status" value="1"/>
</dbReference>
<sequence>MKHRLSIILLFLFLMTSLVMGQSVLLSPYGVSPRDAGLDDADIFDVAYNGLLNVGVETKMYFKGMRTDADLESPAWMVIMKPDGSVADIMETMDMDAQTQIAAFKPDVVGIYKIEFSDGDLKDTLTVHAGLYMGIEEGKCGLCHSGKKAEWEETGHYEIFEEGMKGTLSGHYAGYCIECHTTGYDAMANNNGFDDRSQYVDMYGKDTTFVFPDSASLVDYYGSPDGHLYPGVWDSLFVFYPNSMKMARIQCESCHGPGNDHFGVVDDNKMVAVMSSDNCAWCHDAGTHHVYPEQWDNSPHATVPNYPSGLRNDCRGCHNGAQFVQYVNREEITVQPYIPITCTTCHDPHSKENEHQVRTVKATLSNGMEVSEGGLGKLCMNCHQSRHEANSYTDAPHPHYGPHYAPQADMILGVNAVNFGKKLPSSPHAQAVEDGCVSCHMSPGHVDESGNVVLVGSHTFRVTDL</sequence>
<evidence type="ECO:0000313" key="2">
    <source>
        <dbReference type="EMBL" id="HHE54760.1"/>
    </source>
</evidence>
<reference evidence="2" key="1">
    <citation type="journal article" date="2020" name="mSystems">
        <title>Genome- and Community-Level Interaction Insights into Carbon Utilization and Element Cycling Functions of Hydrothermarchaeota in Hydrothermal Sediment.</title>
        <authorList>
            <person name="Zhou Z."/>
            <person name="Liu Y."/>
            <person name="Xu W."/>
            <person name="Pan J."/>
            <person name="Luo Z.H."/>
            <person name="Li M."/>
        </authorList>
    </citation>
    <scope>NUCLEOTIDE SEQUENCE [LARGE SCALE GENOMIC DNA]</scope>
    <source>
        <strain evidence="2">HyVt-76</strain>
    </source>
</reference>
<proteinExistence type="predicted"/>
<protein>
    <recommendedName>
        <fullName evidence="3">Doubled CXXCH motif domain-containing protein</fullName>
    </recommendedName>
</protein>
<dbReference type="InterPro" id="IPR036280">
    <property type="entry name" value="Multihaem_cyt_sf"/>
</dbReference>
<dbReference type="AlphaFoldDB" id="A0A7V5LJ99"/>
<dbReference type="PANTHER" id="PTHR35038:SF8">
    <property type="entry name" value="C-TYPE POLYHEME CYTOCHROME OMCC"/>
    <property type="match status" value="1"/>
</dbReference>
<dbReference type="EMBL" id="DRTD01000228">
    <property type="protein sequence ID" value="HHE54760.1"/>
    <property type="molecule type" value="Genomic_DNA"/>
</dbReference>
<comment type="caution">
    <text evidence="2">The sequence shown here is derived from an EMBL/GenBank/DDBJ whole genome shotgun (WGS) entry which is preliminary data.</text>
</comment>
<dbReference type="InterPro" id="IPR051829">
    <property type="entry name" value="Multiheme_Cytochr_ET"/>
</dbReference>
<dbReference type="Proteomes" id="UP000886111">
    <property type="component" value="Unassembled WGS sequence"/>
</dbReference>
<dbReference type="SUPFAM" id="SSF48695">
    <property type="entry name" value="Multiheme cytochromes"/>
    <property type="match status" value="1"/>
</dbReference>